<dbReference type="Gene3D" id="3.90.470.20">
    <property type="entry name" value="4'-phosphopantetheinyl transferase domain"/>
    <property type="match status" value="1"/>
</dbReference>
<dbReference type="Pfam" id="PF01648">
    <property type="entry name" value="ACPS"/>
    <property type="match status" value="1"/>
</dbReference>
<dbReference type="GO" id="GO:0000287">
    <property type="term" value="F:magnesium ion binding"/>
    <property type="evidence" value="ECO:0007669"/>
    <property type="project" value="UniProtKB-UniRule"/>
</dbReference>
<evidence type="ECO:0000256" key="1">
    <source>
        <dbReference type="ARBA" id="ARBA00022516"/>
    </source>
</evidence>
<dbReference type="NCBIfam" id="TIGR00516">
    <property type="entry name" value="acpS"/>
    <property type="match status" value="1"/>
</dbReference>
<evidence type="ECO:0000313" key="13">
    <source>
        <dbReference type="Proteomes" id="UP000321547"/>
    </source>
</evidence>
<evidence type="ECO:0000256" key="6">
    <source>
        <dbReference type="ARBA" id="ARBA00023098"/>
    </source>
</evidence>
<keyword evidence="3 8" id="KW-0479">Metal-binding</keyword>
<dbReference type="GO" id="GO:0006633">
    <property type="term" value="P:fatty acid biosynthetic process"/>
    <property type="evidence" value="ECO:0007669"/>
    <property type="project" value="UniProtKB-UniRule"/>
</dbReference>
<dbReference type="EMBL" id="BJWI01000032">
    <property type="protein sequence ID" value="GEM02330.1"/>
    <property type="molecule type" value="Genomic_DNA"/>
</dbReference>
<dbReference type="InterPro" id="IPR037143">
    <property type="entry name" value="4-PPantetheinyl_Trfase_dom_sf"/>
</dbReference>
<comment type="cofactor">
    <cofactor evidence="8">
        <name>Mg(2+)</name>
        <dbReference type="ChEBI" id="CHEBI:18420"/>
    </cofactor>
</comment>
<evidence type="ECO:0000313" key="11">
    <source>
        <dbReference type="EMBL" id="SFP61871.1"/>
    </source>
</evidence>
<keyword evidence="8" id="KW-0963">Cytoplasm</keyword>
<dbReference type="STRING" id="306540.SAMN05421839_13424"/>
<dbReference type="AlphaFoldDB" id="A0A1I5RUC1"/>
<dbReference type="GO" id="GO:0005737">
    <property type="term" value="C:cytoplasm"/>
    <property type="evidence" value="ECO:0007669"/>
    <property type="project" value="UniProtKB-SubCell"/>
</dbReference>
<gene>
    <name evidence="8 10" type="primary">acpS</name>
    <name evidence="10" type="ORF">HHA03_18620</name>
    <name evidence="11" type="ORF">SAMN05421839_13424</name>
</gene>
<evidence type="ECO:0000313" key="12">
    <source>
        <dbReference type="Proteomes" id="UP000242243"/>
    </source>
</evidence>
<evidence type="ECO:0000259" key="9">
    <source>
        <dbReference type="Pfam" id="PF01648"/>
    </source>
</evidence>
<proteinExistence type="inferred from homology"/>
<organism evidence="11 12">
    <name type="scientific">Halolactibacillus halophilus</name>
    <dbReference type="NCBI Taxonomy" id="306540"/>
    <lineage>
        <taxon>Bacteria</taxon>
        <taxon>Bacillati</taxon>
        <taxon>Bacillota</taxon>
        <taxon>Bacilli</taxon>
        <taxon>Bacillales</taxon>
        <taxon>Bacillaceae</taxon>
        <taxon>Halolactibacillus</taxon>
    </lineage>
</organism>
<comment type="function">
    <text evidence="8">Transfers the 4'-phosphopantetheine moiety from coenzyme A to a Ser of acyl-carrier-protein.</text>
</comment>
<evidence type="ECO:0000256" key="3">
    <source>
        <dbReference type="ARBA" id="ARBA00022723"/>
    </source>
</evidence>
<keyword evidence="6 8" id="KW-0443">Lipid metabolism</keyword>
<evidence type="ECO:0000313" key="10">
    <source>
        <dbReference type="EMBL" id="GEM02330.1"/>
    </source>
</evidence>
<evidence type="ECO:0000256" key="5">
    <source>
        <dbReference type="ARBA" id="ARBA00022842"/>
    </source>
</evidence>
<protein>
    <recommendedName>
        <fullName evidence="8">Holo-[acyl-carrier-protein] synthase</fullName>
        <shortName evidence="8">Holo-ACP synthase</shortName>
        <ecNumber evidence="8">2.7.8.7</ecNumber>
    </recommendedName>
    <alternativeName>
        <fullName evidence="8">4'-phosphopantetheinyl transferase AcpS</fullName>
    </alternativeName>
</protein>
<dbReference type="Proteomes" id="UP000242243">
    <property type="component" value="Unassembled WGS sequence"/>
</dbReference>
<feature type="binding site" evidence="8">
    <location>
        <position position="59"/>
    </location>
    <ligand>
        <name>Mg(2+)</name>
        <dbReference type="ChEBI" id="CHEBI:18420"/>
    </ligand>
</feature>
<evidence type="ECO:0000256" key="8">
    <source>
        <dbReference type="HAMAP-Rule" id="MF_00101"/>
    </source>
</evidence>
<keyword evidence="1 8" id="KW-0444">Lipid biosynthesis</keyword>
<keyword evidence="5 8" id="KW-0460">Magnesium</keyword>
<keyword evidence="4 8" id="KW-0276">Fatty acid metabolism</keyword>
<dbReference type="InterPro" id="IPR004568">
    <property type="entry name" value="Ppantetheine-prot_Trfase_dom"/>
</dbReference>
<comment type="subcellular location">
    <subcellularLocation>
        <location evidence="8">Cytoplasm</location>
    </subcellularLocation>
</comment>
<comment type="similarity">
    <text evidence="8">Belongs to the P-Pant transferase superfamily. AcpS family.</text>
</comment>
<dbReference type="HAMAP" id="MF_00101">
    <property type="entry name" value="AcpS"/>
    <property type="match status" value="1"/>
</dbReference>
<dbReference type="InterPro" id="IPR002582">
    <property type="entry name" value="ACPS"/>
</dbReference>
<sequence>MIKGIGIDIVDIARIEAIMKRNPRFIEKILSVKEQEKYQALMTDSRRTEFVAGRFAAKEALGKALGTGLGTLNFCDIVILNEVSGKPTLHFPGDDLYQRHISISHSQTSAVANIVLESKHNLQ</sequence>
<feature type="domain" description="4'-phosphopantetheinyl transferase" evidence="9">
    <location>
        <begin position="4"/>
        <end position="105"/>
    </location>
</feature>
<reference evidence="10 13" key="2">
    <citation type="submission" date="2019-07" db="EMBL/GenBank/DDBJ databases">
        <title>Whole genome shotgun sequence of Halolactibacillus halophilus NBRC 100868.</title>
        <authorList>
            <person name="Hosoyama A."/>
            <person name="Uohara A."/>
            <person name="Ohji S."/>
            <person name="Ichikawa N."/>
        </authorList>
    </citation>
    <scope>NUCLEOTIDE SEQUENCE [LARGE SCALE GENOMIC DNA]</scope>
    <source>
        <strain evidence="10 13">NBRC 100868</strain>
    </source>
</reference>
<feature type="binding site" evidence="8">
    <location>
        <position position="8"/>
    </location>
    <ligand>
        <name>Mg(2+)</name>
        <dbReference type="ChEBI" id="CHEBI:18420"/>
    </ligand>
</feature>
<dbReference type="OrthoDB" id="517356at2"/>
<keyword evidence="13" id="KW-1185">Reference proteome</keyword>
<dbReference type="EMBL" id="FOXC01000034">
    <property type="protein sequence ID" value="SFP61871.1"/>
    <property type="molecule type" value="Genomic_DNA"/>
</dbReference>
<dbReference type="NCBIfam" id="TIGR00556">
    <property type="entry name" value="pantethn_trn"/>
    <property type="match status" value="1"/>
</dbReference>
<dbReference type="GO" id="GO:0008897">
    <property type="term" value="F:holo-[acyl-carrier-protein] synthase activity"/>
    <property type="evidence" value="ECO:0007669"/>
    <property type="project" value="UniProtKB-UniRule"/>
</dbReference>
<name>A0A1I5RUC1_9BACI</name>
<keyword evidence="2 8" id="KW-0808">Transferase</keyword>
<dbReference type="SUPFAM" id="SSF56214">
    <property type="entry name" value="4'-phosphopantetheinyl transferase"/>
    <property type="match status" value="1"/>
</dbReference>
<comment type="catalytic activity">
    <reaction evidence="8">
        <text>apo-[ACP] + CoA = holo-[ACP] + adenosine 3',5'-bisphosphate + H(+)</text>
        <dbReference type="Rhea" id="RHEA:12068"/>
        <dbReference type="Rhea" id="RHEA-COMP:9685"/>
        <dbReference type="Rhea" id="RHEA-COMP:9690"/>
        <dbReference type="ChEBI" id="CHEBI:15378"/>
        <dbReference type="ChEBI" id="CHEBI:29999"/>
        <dbReference type="ChEBI" id="CHEBI:57287"/>
        <dbReference type="ChEBI" id="CHEBI:58343"/>
        <dbReference type="ChEBI" id="CHEBI:64479"/>
        <dbReference type="EC" id="2.7.8.7"/>
    </reaction>
</comment>
<evidence type="ECO:0000256" key="4">
    <source>
        <dbReference type="ARBA" id="ARBA00022832"/>
    </source>
</evidence>
<dbReference type="RefSeq" id="WP_089833179.1">
    <property type="nucleotide sequence ID" value="NZ_BJWI01000032.1"/>
</dbReference>
<dbReference type="InterPro" id="IPR008278">
    <property type="entry name" value="4-PPantetheinyl_Trfase_dom"/>
</dbReference>
<dbReference type="Proteomes" id="UP000321547">
    <property type="component" value="Unassembled WGS sequence"/>
</dbReference>
<keyword evidence="7 8" id="KW-0275">Fatty acid biosynthesis</keyword>
<reference evidence="11 12" key="1">
    <citation type="submission" date="2016-10" db="EMBL/GenBank/DDBJ databases">
        <authorList>
            <person name="de Groot N.N."/>
        </authorList>
    </citation>
    <scope>NUCLEOTIDE SEQUENCE [LARGE SCALE GENOMIC DNA]</scope>
    <source>
        <strain evidence="11 12">DSM 17073</strain>
    </source>
</reference>
<accession>A0A1I5RUC1</accession>
<evidence type="ECO:0000256" key="7">
    <source>
        <dbReference type="ARBA" id="ARBA00023160"/>
    </source>
</evidence>
<evidence type="ECO:0000256" key="2">
    <source>
        <dbReference type="ARBA" id="ARBA00022679"/>
    </source>
</evidence>
<dbReference type="EC" id="2.7.8.7" evidence="8"/>